<sequence length="345" mass="38904">MLKKYMEKAKNTNQIKLSISKKYKTQNTNNTKANKSKKYKIIGIGALLYDKIYVIERLAHSNESIGIRNVYNSPGGSVANTIFWLGKYGYKSAFFGSLGDDKEGKNMADSFKDASVALSYINTLKNSLTDFALTFVDDKENRTFYTYIKLDNILTKKNLDKHLQTLKQSEWFFISPHGDKQQIKLVTLLVEKFKKSGGKIAFSIGVWYKRKLLDKLISISDVVFLNRTELAFLTGTSERDFKKGIVKLRKMCKGIIVNTRGKEGAYVFDERGKEYFIPTRARKVVDTTGCGDAFAAGFLNGLFKGSIKKGIENGTNLSAEVIERYGARNGVGCINFKSGRFKCKK</sequence>
<dbReference type="Pfam" id="PF00294">
    <property type="entry name" value="PfkB"/>
    <property type="match status" value="1"/>
</dbReference>
<evidence type="ECO:0000256" key="3">
    <source>
        <dbReference type="ARBA" id="ARBA00022777"/>
    </source>
</evidence>
<comment type="similarity">
    <text evidence="1">Belongs to the carbohydrate kinase PfkB family.</text>
</comment>
<evidence type="ECO:0000313" key="6">
    <source>
        <dbReference type="EMBL" id="PIV13532.1"/>
    </source>
</evidence>
<accession>A0A2H9P926</accession>
<dbReference type="AlphaFoldDB" id="A0A2G9LJJ2"/>
<evidence type="ECO:0000313" key="13">
    <source>
        <dbReference type="Proteomes" id="UP000228874"/>
    </source>
</evidence>
<dbReference type="EMBL" id="PCUF01000006">
    <property type="protein sequence ID" value="PIN66707.1"/>
    <property type="molecule type" value="Genomic_DNA"/>
</dbReference>
<accession>A0A2H9M7Z0</accession>
<dbReference type="GO" id="GO:0016301">
    <property type="term" value="F:kinase activity"/>
    <property type="evidence" value="ECO:0007669"/>
    <property type="project" value="UniProtKB-KW"/>
</dbReference>
<reference evidence="5 15" key="1">
    <citation type="submission" date="2017-09" db="EMBL/GenBank/DDBJ databases">
        <title>Depth-based differentiation of microbial function through sediment-hosted aquifers and enrichment of novel symbionts in the deep terrestrial subsurface.</title>
        <authorList>
            <person name="Probst A.J."/>
            <person name="Ladd B."/>
            <person name="Jarett J.K."/>
            <person name="Geller-Mcgrath D.E."/>
            <person name="Sieber C.M."/>
            <person name="Emerson J.B."/>
            <person name="Anantharaman K."/>
            <person name="Thomas B.C."/>
            <person name="Malmstrom R."/>
            <person name="Stieglmeier M."/>
            <person name="Klingl A."/>
            <person name="Woyke T."/>
            <person name="Ryan C.M."/>
            <person name="Banfield J.F."/>
        </authorList>
    </citation>
    <scope>NUCLEOTIDE SEQUENCE [LARGE SCALE GENOMIC DNA]</scope>
    <source>
        <strain evidence="7">CG02_land_8_20_14_3_00_31_209</strain>
        <strain evidence="6">CG03_land_8_20_14_0_80_31_114</strain>
        <strain evidence="8">CG17_big_fil_post_rev_8_21_14_2_50_31_73</strain>
        <strain evidence="5">CG18_big_fil_WC_8_21_14_2_50_31_19</strain>
        <strain evidence="10">CG_4_10_14_0_8_um_filter_31_133</strain>
        <strain evidence="9">CG_4_8_14_3_um_filter</strain>
        <strain evidence="12">CG_4_9_14_0_8_um_filter_31_21</strain>
        <strain evidence="11">CG_4_9_14_3_um_filter_31_125</strain>
    </source>
</reference>
<evidence type="ECO:0000313" key="11">
    <source>
        <dbReference type="EMBL" id="PJB04131.1"/>
    </source>
</evidence>
<evidence type="ECO:0000313" key="12">
    <source>
        <dbReference type="EMBL" id="PJC01704.1"/>
    </source>
</evidence>
<dbReference type="SUPFAM" id="SSF53613">
    <property type="entry name" value="Ribokinase-like"/>
    <property type="match status" value="1"/>
</dbReference>
<accession>A0A2G9LJJ2</accession>
<accession>A0A2H9RDM9</accession>
<evidence type="ECO:0000313" key="7">
    <source>
        <dbReference type="EMBL" id="PIV46399.1"/>
    </source>
</evidence>
<keyword evidence="2" id="KW-0808">Transferase</keyword>
<accession>A0A2H9QSF3</accession>
<dbReference type="EMBL" id="PFSX01000011">
    <property type="protein sequence ID" value="PJC01704.1"/>
    <property type="molecule type" value="Genomic_DNA"/>
</dbReference>
<dbReference type="InterPro" id="IPR029056">
    <property type="entry name" value="Ribokinase-like"/>
</dbReference>
<evidence type="ECO:0000313" key="5">
    <source>
        <dbReference type="EMBL" id="PIN66707.1"/>
    </source>
</evidence>
<dbReference type="EMBL" id="PFFF01000024">
    <property type="protein sequence ID" value="PIV89775.1"/>
    <property type="molecule type" value="Genomic_DNA"/>
</dbReference>
<dbReference type="PANTHER" id="PTHR10584">
    <property type="entry name" value="SUGAR KINASE"/>
    <property type="match status" value="1"/>
</dbReference>
<accession>A0A2H9MN21</accession>
<protein>
    <recommendedName>
        <fullName evidence="4">Carbohydrate kinase PfkB domain-containing protein</fullName>
    </recommendedName>
</protein>
<dbReference type="Proteomes" id="UP000229789">
    <property type="component" value="Unassembled WGS sequence"/>
</dbReference>
<evidence type="ECO:0000313" key="9">
    <source>
        <dbReference type="EMBL" id="PIX27982.1"/>
    </source>
</evidence>
<dbReference type="EMBL" id="PEUT01000056">
    <property type="protein sequence ID" value="PIV13532.1"/>
    <property type="molecule type" value="Genomic_DNA"/>
</dbReference>
<dbReference type="Proteomes" id="UP000231232">
    <property type="component" value="Unassembled WGS sequence"/>
</dbReference>
<organism evidence="5 15">
    <name type="scientific">Huberarchaeum crystalense</name>
    <dbReference type="NCBI Taxonomy" id="2014257"/>
    <lineage>
        <taxon>Archaea</taxon>
        <taxon>Candidatus Huberarchaeota</taxon>
        <taxon>Candidatus Huberarchaeia</taxon>
        <taxon>Candidatus Huberarchaeales</taxon>
        <taxon>Candidatus Huberarchaeaceae</taxon>
        <taxon>Candidatus Huberarchaeum</taxon>
    </lineage>
</organism>
<keyword evidence="3" id="KW-0418">Kinase</keyword>
<reference evidence="13 14" key="2">
    <citation type="submission" date="2017-09" db="EMBL/GenBank/DDBJ databases">
        <title>Depth-based differentiation of microbial function through sediment-hosted aquifers and enrichment of novel symbionts in the deep terrestrial subsurface.</title>
        <authorList>
            <person name="Probst A.J."/>
            <person name="Ladd B."/>
            <person name="Jarett J.K."/>
            <person name="Geller-Mcgrath D.E."/>
            <person name="Sieber C.M.K."/>
            <person name="Emerson J.B."/>
            <person name="Anantharaman K."/>
            <person name="Thomas B.C."/>
            <person name="Malmstrom R."/>
            <person name="Stieglmeier M."/>
            <person name="Klingl A."/>
            <person name="Woyke T."/>
            <person name="Ryan C.M."/>
            <person name="Banfield J.F."/>
        </authorList>
    </citation>
    <scope>NUCLEOTIDE SEQUENCE [LARGE SCALE GENOMIC DNA]</scope>
</reference>
<dbReference type="Proteomes" id="UP000230477">
    <property type="component" value="Unassembled WGS sequence"/>
</dbReference>
<accession>A0A2H9N3J4</accession>
<dbReference type="EMBL" id="PFMG01000013">
    <property type="protein sequence ID" value="PIZ00019.1"/>
    <property type="molecule type" value="Genomic_DNA"/>
</dbReference>
<evidence type="ECO:0000256" key="2">
    <source>
        <dbReference type="ARBA" id="ARBA00022679"/>
    </source>
</evidence>
<feature type="domain" description="Carbohydrate kinase PfkB" evidence="4">
    <location>
        <begin position="43"/>
        <end position="329"/>
    </location>
</feature>
<dbReference type="Proteomes" id="UP000230713">
    <property type="component" value="Unassembled WGS sequence"/>
</dbReference>
<dbReference type="Proteomes" id="UP000228874">
    <property type="component" value="Unassembled WGS sequence"/>
</dbReference>
<dbReference type="CDD" id="cd01168">
    <property type="entry name" value="adenosine_kinase"/>
    <property type="match status" value="1"/>
</dbReference>
<dbReference type="Gene3D" id="3.40.1190.20">
    <property type="match status" value="1"/>
</dbReference>
<evidence type="ECO:0000259" key="4">
    <source>
        <dbReference type="Pfam" id="PF00294"/>
    </source>
</evidence>
<dbReference type="Proteomes" id="UP000231449">
    <property type="component" value="Unassembled WGS sequence"/>
</dbReference>
<evidence type="ECO:0000313" key="10">
    <source>
        <dbReference type="EMBL" id="PIZ00019.1"/>
    </source>
</evidence>
<dbReference type="PANTHER" id="PTHR10584:SF166">
    <property type="entry name" value="RIBOKINASE"/>
    <property type="match status" value="1"/>
</dbReference>
<evidence type="ECO:0000313" key="14">
    <source>
        <dbReference type="Proteomes" id="UP000228888"/>
    </source>
</evidence>
<evidence type="ECO:0000313" key="8">
    <source>
        <dbReference type="EMBL" id="PIV89775.1"/>
    </source>
</evidence>
<dbReference type="InterPro" id="IPR011611">
    <property type="entry name" value="PfkB_dom"/>
</dbReference>
<proteinExistence type="inferred from homology"/>
<evidence type="ECO:0000313" key="15">
    <source>
        <dbReference type="Proteomes" id="UP000229789"/>
    </source>
</evidence>
<name>A0A2G9LJJ2_HUBC1</name>
<comment type="caution">
    <text evidence="5">The sequence shown here is derived from an EMBL/GenBank/DDBJ whole genome shotgun (WGS) entry which is preliminary data.</text>
</comment>
<dbReference type="EMBL" id="PFIH01000049">
    <property type="protein sequence ID" value="PIX27982.1"/>
    <property type="molecule type" value="Genomic_DNA"/>
</dbReference>
<accession>A0A2H9M1U2</accession>
<gene>
    <name evidence="12" type="ORF">CO072_00450</name>
    <name evidence="11" type="ORF">CO124_01040</name>
    <name evidence="7" type="ORF">COS22_01560</name>
    <name evidence="6" type="ORF">COS45_02440</name>
    <name evidence="8" type="ORF">COW47_00895</name>
    <name evidence="5" type="ORF">COW69_00655</name>
    <name evidence="10" type="ORF">COY63_00300</name>
    <name evidence="9" type="ORF">COZ66_02035</name>
</gene>
<dbReference type="Proteomes" id="UP000228888">
    <property type="component" value="Unassembled WGS sequence"/>
</dbReference>
<dbReference type="Proteomes" id="UP000228989">
    <property type="component" value="Unassembled WGS sequence"/>
</dbReference>
<evidence type="ECO:0000256" key="1">
    <source>
        <dbReference type="ARBA" id="ARBA00010688"/>
    </source>
</evidence>
<dbReference type="EMBL" id="PFUW01000017">
    <property type="protein sequence ID" value="PJB04131.1"/>
    <property type="molecule type" value="Genomic_DNA"/>
</dbReference>
<dbReference type="EMBL" id="PETW01000026">
    <property type="protein sequence ID" value="PIV46399.1"/>
    <property type="molecule type" value="Genomic_DNA"/>
</dbReference>